<name>A0A3D9SAY2_9BACL</name>
<feature type="compositionally biased region" description="Polar residues" evidence="1">
    <location>
        <begin position="25"/>
        <end position="37"/>
    </location>
</feature>
<keyword evidence="3" id="KW-0808">Transferase</keyword>
<dbReference type="EMBL" id="QTTN01000011">
    <property type="protein sequence ID" value="REE86229.1"/>
    <property type="molecule type" value="Genomic_DNA"/>
</dbReference>
<dbReference type="PANTHER" id="PTHR43179">
    <property type="entry name" value="RHAMNOSYLTRANSFERASE WBBL"/>
    <property type="match status" value="1"/>
</dbReference>
<feature type="domain" description="Glycosyltransferase 2-like" evidence="2">
    <location>
        <begin position="57"/>
        <end position="220"/>
    </location>
</feature>
<dbReference type="InterPro" id="IPR001173">
    <property type="entry name" value="Glyco_trans_2-like"/>
</dbReference>
<evidence type="ECO:0000313" key="4">
    <source>
        <dbReference type="Proteomes" id="UP000256304"/>
    </source>
</evidence>
<dbReference type="Proteomes" id="UP000256304">
    <property type="component" value="Unassembled WGS sequence"/>
</dbReference>
<sequence>MRKLAESRRPKRNLKRRQRRAVVPTRSSQYQTGMNSGYQEGLRTGQSSFGTYFEGTSIIIPNYNQVDYLKQCIASIRRFTNPPFEIIVVDNASTDGAGAYLASLGSAVRYRVLESNRGFAGAINVGMMMARGSYLLLLNNDTVVAENWLSNMLACLNSSPTVGMVGPVTNYISGDQRIEVPYKTVRGMPNFARQHNVSNPSRWQQTDRLTGFCLLMRRELWDRTGFMDEGYTVGNYEDDDYNIRVRLQGYSLMIARDTFIHHFGSVSIRALGERVTVVNDHNRHVYMEKWGNPHDLVHFVRGIGHGMIPAGETAFFPQHVIVRGSRDNFYWIEDGIKRLIAGPVAIPATRLSRVELRRWPIGEPISVEEAQAKWHGVTVEGLPWSEGLMARGMDGLLYMVENGTKRKVASAKAAEDWHLVLKPNIAFTPEQISSLPEGLPIIAPIRTADHL</sequence>
<dbReference type="AlphaFoldDB" id="A0A3D9SAY2"/>
<dbReference type="SUPFAM" id="SSF53448">
    <property type="entry name" value="Nucleotide-diphospho-sugar transferases"/>
    <property type="match status" value="1"/>
</dbReference>
<comment type="caution">
    <text evidence="3">The sequence shown here is derived from an EMBL/GenBank/DDBJ whole genome shotgun (WGS) entry which is preliminary data.</text>
</comment>
<dbReference type="OrthoDB" id="8936324at2"/>
<keyword evidence="4" id="KW-1185">Reference proteome</keyword>
<evidence type="ECO:0000256" key="1">
    <source>
        <dbReference type="SAM" id="MobiDB-lite"/>
    </source>
</evidence>
<dbReference type="Pfam" id="PF00535">
    <property type="entry name" value="Glycos_transf_2"/>
    <property type="match status" value="1"/>
</dbReference>
<dbReference type="RefSeq" id="WP_116189240.1">
    <property type="nucleotide sequence ID" value="NZ_QTTN01000011.1"/>
</dbReference>
<feature type="region of interest" description="Disordered" evidence="1">
    <location>
        <begin position="1"/>
        <end position="37"/>
    </location>
</feature>
<dbReference type="CDD" id="cd04186">
    <property type="entry name" value="GT_2_like_c"/>
    <property type="match status" value="1"/>
</dbReference>
<reference evidence="3 4" key="1">
    <citation type="submission" date="2018-08" db="EMBL/GenBank/DDBJ databases">
        <title>Genomic Encyclopedia of Type Strains, Phase III (KMG-III): the genomes of soil and plant-associated and newly described type strains.</title>
        <authorList>
            <person name="Whitman W."/>
        </authorList>
    </citation>
    <scope>NUCLEOTIDE SEQUENCE [LARGE SCALE GENOMIC DNA]</scope>
    <source>
        <strain evidence="3 4">CGMCC 1.10966</strain>
    </source>
</reference>
<dbReference type="PANTHER" id="PTHR43179:SF7">
    <property type="entry name" value="RHAMNOSYLTRANSFERASE WBBL"/>
    <property type="match status" value="1"/>
</dbReference>
<evidence type="ECO:0000259" key="2">
    <source>
        <dbReference type="Pfam" id="PF00535"/>
    </source>
</evidence>
<dbReference type="GO" id="GO:0016740">
    <property type="term" value="F:transferase activity"/>
    <property type="evidence" value="ECO:0007669"/>
    <property type="project" value="UniProtKB-KW"/>
</dbReference>
<organism evidence="3 4">
    <name type="scientific">Paenibacillus taihuensis</name>
    <dbReference type="NCBI Taxonomy" id="1156355"/>
    <lineage>
        <taxon>Bacteria</taxon>
        <taxon>Bacillati</taxon>
        <taxon>Bacillota</taxon>
        <taxon>Bacilli</taxon>
        <taxon>Bacillales</taxon>
        <taxon>Paenibacillaceae</taxon>
        <taxon>Paenibacillus</taxon>
    </lineage>
</organism>
<evidence type="ECO:0000313" key="3">
    <source>
        <dbReference type="EMBL" id="REE86229.1"/>
    </source>
</evidence>
<gene>
    <name evidence="3" type="ORF">A8990_111126</name>
</gene>
<protein>
    <submittedName>
        <fullName evidence="3">GT2 family glycosyltransferase</fullName>
    </submittedName>
</protein>
<proteinExistence type="predicted"/>
<feature type="compositionally biased region" description="Basic residues" evidence="1">
    <location>
        <begin position="9"/>
        <end position="20"/>
    </location>
</feature>
<dbReference type="Gene3D" id="3.90.550.10">
    <property type="entry name" value="Spore Coat Polysaccharide Biosynthesis Protein SpsA, Chain A"/>
    <property type="match status" value="1"/>
</dbReference>
<dbReference type="InterPro" id="IPR029044">
    <property type="entry name" value="Nucleotide-diphossugar_trans"/>
</dbReference>
<accession>A0A3D9SAY2</accession>